<name>A0ABX2R7M0_9THEO</name>
<dbReference type="PANTHER" id="PTHR10724">
    <property type="entry name" value="30S RIBOSOMAL PROTEIN S1"/>
    <property type="match status" value="1"/>
</dbReference>
<evidence type="ECO:0000259" key="4">
    <source>
        <dbReference type="PROSITE" id="PS50126"/>
    </source>
</evidence>
<dbReference type="PROSITE" id="PS50126">
    <property type="entry name" value="S1"/>
    <property type="match status" value="2"/>
</dbReference>
<dbReference type="PANTHER" id="PTHR10724:SF7">
    <property type="entry name" value="SMALL RIBOSOMAL SUBUNIT PROTEIN BS1C"/>
    <property type="match status" value="1"/>
</dbReference>
<sequence>MLEIYSSRQNQSVIDLTVTGLEHFAVKEGEEPVLCWTVSTRASDKIKGYVPYYEAGVEGQNEREIEREMLRFLGQKISGVVYAINTNAGYFVASRKQAMERQAKRLWENIFEGAKIEVIVRRTTPNRIVGEYRGVEVVIPKQEASHGWIEHTSQVAKPGDEIEAKVIKLDKENKRLIASIKALKASPWQEASKKYQKGGIYAGKVTGIASFGIFVELEPGVSVLCNHLKAGTANIGDTVAVLITKIDHAERKISGKALRVVSRKAM</sequence>
<dbReference type="SMART" id="SM00316">
    <property type="entry name" value="S1"/>
    <property type="match status" value="2"/>
</dbReference>
<dbReference type="Pfam" id="PF00575">
    <property type="entry name" value="S1"/>
    <property type="match status" value="2"/>
</dbReference>
<evidence type="ECO:0000256" key="1">
    <source>
        <dbReference type="ARBA" id="ARBA00006767"/>
    </source>
</evidence>
<dbReference type="RefSeq" id="WP_028052443.1">
    <property type="nucleotide sequence ID" value="NZ_ATYG01000021.1"/>
</dbReference>
<feature type="domain" description="S1 motif" evidence="4">
    <location>
        <begin position="113"/>
        <end position="181"/>
    </location>
</feature>
<evidence type="ECO:0000313" key="6">
    <source>
        <dbReference type="Proteomes" id="UP000604066"/>
    </source>
</evidence>
<keyword evidence="3" id="KW-0687">Ribonucleoprotein</keyword>
<accession>A0ABX2R7M0</accession>
<dbReference type="Gene3D" id="2.40.50.140">
    <property type="entry name" value="Nucleic acid-binding proteins"/>
    <property type="match status" value="2"/>
</dbReference>
<proteinExistence type="inferred from homology"/>
<evidence type="ECO:0000313" key="5">
    <source>
        <dbReference type="EMBL" id="NYE57171.1"/>
    </source>
</evidence>
<comment type="similarity">
    <text evidence="1">Belongs to the bacterial ribosomal protein bS1 family.</text>
</comment>
<keyword evidence="2 5" id="KW-0689">Ribosomal protein</keyword>
<dbReference type="SUPFAM" id="SSF50249">
    <property type="entry name" value="Nucleic acid-binding proteins"/>
    <property type="match status" value="2"/>
</dbReference>
<keyword evidence="6" id="KW-1185">Reference proteome</keyword>
<evidence type="ECO:0000256" key="3">
    <source>
        <dbReference type="ARBA" id="ARBA00023274"/>
    </source>
</evidence>
<dbReference type="InterPro" id="IPR003029">
    <property type="entry name" value="S1_domain"/>
</dbReference>
<protein>
    <submittedName>
        <fullName evidence="5">Ribosomal protein S1</fullName>
    </submittedName>
</protein>
<organism evidence="5 6">
    <name type="scientific">Carboxydothermus ferrireducens DSM 11255</name>
    <dbReference type="NCBI Taxonomy" id="1119529"/>
    <lineage>
        <taxon>Bacteria</taxon>
        <taxon>Bacillati</taxon>
        <taxon>Bacillota</taxon>
        <taxon>Clostridia</taxon>
        <taxon>Thermoanaerobacterales</taxon>
        <taxon>Thermoanaerobacteraceae</taxon>
        <taxon>Carboxydothermus</taxon>
    </lineage>
</organism>
<dbReference type="EMBL" id="JACCBS010000001">
    <property type="protein sequence ID" value="NYE57171.1"/>
    <property type="molecule type" value="Genomic_DNA"/>
</dbReference>
<dbReference type="Proteomes" id="UP000604066">
    <property type="component" value="Unassembled WGS sequence"/>
</dbReference>
<gene>
    <name evidence="5" type="ORF">HDG70_000877</name>
</gene>
<evidence type="ECO:0000256" key="2">
    <source>
        <dbReference type="ARBA" id="ARBA00022980"/>
    </source>
</evidence>
<reference evidence="5 6" key="1">
    <citation type="submission" date="2020-07" db="EMBL/GenBank/DDBJ databases">
        <title>Genomic Encyclopedia of Type Strains, Phase III (KMG-III): the genomes of soil and plant-associated and newly described type strains.</title>
        <authorList>
            <person name="Whitman W."/>
        </authorList>
    </citation>
    <scope>NUCLEOTIDE SEQUENCE [LARGE SCALE GENOMIC DNA]</scope>
    <source>
        <strain evidence="5 6">DSM 11255</strain>
    </source>
</reference>
<dbReference type="GO" id="GO:0005840">
    <property type="term" value="C:ribosome"/>
    <property type="evidence" value="ECO:0007669"/>
    <property type="project" value="UniProtKB-KW"/>
</dbReference>
<dbReference type="InterPro" id="IPR050437">
    <property type="entry name" value="Ribos_protein_bS1-like"/>
</dbReference>
<feature type="domain" description="S1 motif" evidence="4">
    <location>
        <begin position="198"/>
        <end position="264"/>
    </location>
</feature>
<comment type="caution">
    <text evidence="5">The sequence shown here is derived from an EMBL/GenBank/DDBJ whole genome shotgun (WGS) entry which is preliminary data.</text>
</comment>
<dbReference type="InterPro" id="IPR012340">
    <property type="entry name" value="NA-bd_OB-fold"/>
</dbReference>